<dbReference type="Proteomes" id="UP001185092">
    <property type="component" value="Unassembled WGS sequence"/>
</dbReference>
<proteinExistence type="predicted"/>
<accession>A0AAE4BPB5</accession>
<keyword evidence="2" id="KW-1185">Reference proteome</keyword>
<dbReference type="EMBL" id="JAVDQD010000001">
    <property type="protein sequence ID" value="MDR6237789.1"/>
    <property type="molecule type" value="Genomic_DNA"/>
</dbReference>
<name>A0AAE4BPB5_9BACT</name>
<evidence type="ECO:0000313" key="1">
    <source>
        <dbReference type="EMBL" id="MDR6237789.1"/>
    </source>
</evidence>
<organism evidence="1 2">
    <name type="scientific">Aureibacter tunicatorum</name>
    <dbReference type="NCBI Taxonomy" id="866807"/>
    <lineage>
        <taxon>Bacteria</taxon>
        <taxon>Pseudomonadati</taxon>
        <taxon>Bacteroidota</taxon>
        <taxon>Cytophagia</taxon>
        <taxon>Cytophagales</taxon>
        <taxon>Persicobacteraceae</taxon>
        <taxon>Aureibacter</taxon>
    </lineage>
</organism>
<comment type="caution">
    <text evidence="1">The sequence shown here is derived from an EMBL/GenBank/DDBJ whole genome shotgun (WGS) entry which is preliminary data.</text>
</comment>
<gene>
    <name evidence="1" type="ORF">HNQ88_000765</name>
</gene>
<evidence type="ECO:0000313" key="2">
    <source>
        <dbReference type="Proteomes" id="UP001185092"/>
    </source>
</evidence>
<sequence length="139" mass="16645">MRVFVYIFLTLYPFAILSQSKDNARQLLLGEWKAETTFYLSNDKKEKYSSQSLIWIERDDDRLELYEIIPGNPEEMSSCPIIMRIDEKISKNKFRISVSEEFGKGKGFIKFYSPDSVKIKYLLKNRQRRMYVETFLDRE</sequence>
<reference evidence="1" key="1">
    <citation type="submission" date="2023-07" db="EMBL/GenBank/DDBJ databases">
        <title>Genomic Encyclopedia of Type Strains, Phase IV (KMG-IV): sequencing the most valuable type-strain genomes for metagenomic binning, comparative biology and taxonomic classification.</title>
        <authorList>
            <person name="Goeker M."/>
        </authorList>
    </citation>
    <scope>NUCLEOTIDE SEQUENCE</scope>
    <source>
        <strain evidence="1">DSM 26174</strain>
    </source>
</reference>
<dbReference type="RefSeq" id="WP_309937260.1">
    <property type="nucleotide sequence ID" value="NZ_AP025305.1"/>
</dbReference>
<dbReference type="AlphaFoldDB" id="A0AAE4BPB5"/>
<protein>
    <submittedName>
        <fullName evidence="1">Uncharacterized protein</fullName>
    </submittedName>
</protein>